<evidence type="ECO:0000256" key="3">
    <source>
        <dbReference type="ARBA" id="ARBA00012556"/>
    </source>
</evidence>
<evidence type="ECO:0000256" key="6">
    <source>
        <dbReference type="RuleBase" id="RU361192"/>
    </source>
</evidence>
<comment type="catalytic activity">
    <reaction evidence="1 6">
        <text>The enzyme specifically hydrolyzes (1-&gt;4)-beta-D-galactosidic linkages in type I arabinogalactans.</text>
        <dbReference type="EC" id="3.2.1.89"/>
    </reaction>
</comment>
<dbReference type="STRING" id="1081102.A0A167TU89"/>
<keyword evidence="4 6" id="KW-0378">Hydrolase</keyword>
<evidence type="ECO:0000256" key="1">
    <source>
        <dbReference type="ARBA" id="ARBA00001695"/>
    </source>
</evidence>
<keyword evidence="9" id="KW-1185">Reference proteome</keyword>
<dbReference type="GO" id="GO:0015926">
    <property type="term" value="F:glucosidase activity"/>
    <property type="evidence" value="ECO:0007669"/>
    <property type="project" value="InterPro"/>
</dbReference>
<dbReference type="GO" id="GO:0031218">
    <property type="term" value="F:arabinogalactan endo-1,4-beta-galactosidase activity"/>
    <property type="evidence" value="ECO:0007669"/>
    <property type="project" value="UniProtKB-EC"/>
</dbReference>
<dbReference type="InterPro" id="IPR017853">
    <property type="entry name" value="GH"/>
</dbReference>
<dbReference type="PANTHER" id="PTHR34983:SF1">
    <property type="entry name" value="ARABINOGALACTAN ENDO-BETA-1,4-GALACTANASE A"/>
    <property type="match status" value="1"/>
</dbReference>
<reference evidence="8 9" key="1">
    <citation type="journal article" date="2016" name="Genome Biol. Evol.">
        <title>Divergent and convergent evolution of fungal pathogenicity.</title>
        <authorList>
            <person name="Shang Y."/>
            <person name="Xiao G."/>
            <person name="Zheng P."/>
            <person name="Cen K."/>
            <person name="Zhan S."/>
            <person name="Wang C."/>
        </authorList>
    </citation>
    <scope>NUCLEOTIDE SEQUENCE [LARGE SCALE GENOMIC DNA]</scope>
    <source>
        <strain evidence="8 9">RCEF 264</strain>
    </source>
</reference>
<feature type="region of interest" description="Disordered" evidence="7">
    <location>
        <begin position="164"/>
        <end position="192"/>
    </location>
</feature>
<feature type="signal peptide" evidence="6">
    <location>
        <begin position="1"/>
        <end position="30"/>
    </location>
</feature>
<dbReference type="EMBL" id="AZHD01000008">
    <property type="protein sequence ID" value="OAA60952.1"/>
    <property type="molecule type" value="Genomic_DNA"/>
</dbReference>
<dbReference type="PANTHER" id="PTHR34983">
    <property type="entry name" value="ARABINOGALACTAN ENDO-BETA-1,4-GALACTANASE A"/>
    <property type="match status" value="1"/>
</dbReference>
<dbReference type="AlphaFoldDB" id="A0A167TU89"/>
<dbReference type="Proteomes" id="UP000076874">
    <property type="component" value="Unassembled WGS sequence"/>
</dbReference>
<name>A0A167TU89_9HYPO</name>
<dbReference type="InterPro" id="IPR011683">
    <property type="entry name" value="Glyco_hydro_53"/>
</dbReference>
<proteinExistence type="inferred from homology"/>
<evidence type="ECO:0000313" key="8">
    <source>
        <dbReference type="EMBL" id="OAA60952.1"/>
    </source>
</evidence>
<keyword evidence="6" id="KW-0732">Signal</keyword>
<evidence type="ECO:0000256" key="5">
    <source>
        <dbReference type="ARBA" id="ARBA00023295"/>
    </source>
</evidence>
<dbReference type="SUPFAM" id="SSF51445">
    <property type="entry name" value="(Trans)glycosidases"/>
    <property type="match status" value="1"/>
</dbReference>
<feature type="chain" id="PRO_5007749311" description="Arabinogalactan endo-beta-1,4-galactanase" evidence="6">
    <location>
        <begin position="31"/>
        <end position="407"/>
    </location>
</feature>
<dbReference type="OrthoDB" id="110914at2759"/>
<keyword evidence="5 6" id="KW-0326">Glycosidase</keyword>
<protein>
    <recommendedName>
        <fullName evidence="3 6">Arabinogalactan endo-beta-1,4-galactanase</fullName>
        <ecNumber evidence="3 6">3.2.1.89</ecNumber>
    </recommendedName>
</protein>
<comment type="caution">
    <text evidence="8">The sequence shown here is derived from an EMBL/GenBank/DDBJ whole genome shotgun (WGS) entry which is preliminary data.</text>
</comment>
<evidence type="ECO:0000256" key="4">
    <source>
        <dbReference type="ARBA" id="ARBA00022801"/>
    </source>
</evidence>
<dbReference type="GO" id="GO:0045490">
    <property type="term" value="P:pectin catabolic process"/>
    <property type="evidence" value="ECO:0007669"/>
    <property type="project" value="TreeGrafter"/>
</dbReference>
<evidence type="ECO:0000313" key="9">
    <source>
        <dbReference type="Proteomes" id="UP000076874"/>
    </source>
</evidence>
<sequence>MKLFTSAALTAHGTVAIAATTSLLPALAAASPSPSLAYRGVDWSSVAVEEAAGVVYKTTAGQPVQLETLLAASGVNMVRQRLWVHPTANSGAYNLSYNLALARRARAAGMAVYLDLHLSDTWADPGHQAIPAAWPHTREGLTARLFNYTRDVCDAFMDAYERDNDADHGSDTGGGGGSNNGRNNTTQPPPLSIISLGNEITAGLLWPVGTTKSYETISALLHAASAGVKASRLAPPPRIMIHLDNGWSWSTQQSFYSRVLQDGKNSGRNNNDAPSLTTADFDTMGVSYYPFYNAGATLASLRTSLENMASTWGKNLVVAETDWPTSCPSPRSAFPNDAKGIPFSAAGQAAWVQAVAAVVAAVPGGRGLFYWEPAWVHNANLGSSCADNLMVSSSGQALSSLSVFSQI</sequence>
<accession>A0A167TU89</accession>
<organism evidence="8 9">
    <name type="scientific">Niveomyces insectorum RCEF 264</name>
    <dbReference type="NCBI Taxonomy" id="1081102"/>
    <lineage>
        <taxon>Eukaryota</taxon>
        <taxon>Fungi</taxon>
        <taxon>Dikarya</taxon>
        <taxon>Ascomycota</taxon>
        <taxon>Pezizomycotina</taxon>
        <taxon>Sordariomycetes</taxon>
        <taxon>Hypocreomycetidae</taxon>
        <taxon>Hypocreales</taxon>
        <taxon>Cordycipitaceae</taxon>
        <taxon>Niveomyces</taxon>
    </lineage>
</organism>
<dbReference type="Gene3D" id="3.20.20.80">
    <property type="entry name" value="Glycosidases"/>
    <property type="match status" value="2"/>
</dbReference>
<evidence type="ECO:0000256" key="2">
    <source>
        <dbReference type="ARBA" id="ARBA00010687"/>
    </source>
</evidence>
<comment type="similarity">
    <text evidence="2 6">Belongs to the glycosyl hydrolase 53 family.</text>
</comment>
<dbReference type="EC" id="3.2.1.89" evidence="3 6"/>
<gene>
    <name evidence="8" type="ORF">SPI_04976</name>
</gene>
<evidence type="ECO:0000256" key="7">
    <source>
        <dbReference type="SAM" id="MobiDB-lite"/>
    </source>
</evidence>
<dbReference type="Pfam" id="PF07745">
    <property type="entry name" value="Glyco_hydro_53"/>
    <property type="match status" value="2"/>
</dbReference>